<protein>
    <submittedName>
        <fullName evidence="1">Uncharacterized protein</fullName>
    </submittedName>
</protein>
<dbReference type="AlphaFoldDB" id="A0AAV4FKW2"/>
<evidence type="ECO:0000313" key="2">
    <source>
        <dbReference type="Proteomes" id="UP000762676"/>
    </source>
</evidence>
<accession>A0AAV4FKW2</accession>
<keyword evidence="2" id="KW-1185">Reference proteome</keyword>
<reference evidence="1 2" key="1">
    <citation type="journal article" date="2021" name="Elife">
        <title>Chloroplast acquisition without the gene transfer in kleptoplastic sea slugs, Plakobranchus ocellatus.</title>
        <authorList>
            <person name="Maeda T."/>
            <person name="Takahashi S."/>
            <person name="Yoshida T."/>
            <person name="Shimamura S."/>
            <person name="Takaki Y."/>
            <person name="Nagai Y."/>
            <person name="Toyoda A."/>
            <person name="Suzuki Y."/>
            <person name="Arimoto A."/>
            <person name="Ishii H."/>
            <person name="Satoh N."/>
            <person name="Nishiyama T."/>
            <person name="Hasebe M."/>
            <person name="Maruyama T."/>
            <person name="Minagawa J."/>
            <person name="Obokata J."/>
            <person name="Shigenobu S."/>
        </authorList>
    </citation>
    <scope>NUCLEOTIDE SEQUENCE [LARGE SCALE GENOMIC DNA]</scope>
</reference>
<sequence>MWKNTCRLAVQKQQVVTETISLTKNADLDIRKSTCGLKVTNAWKISPKSMVNVSSLKVFKNNIDGHPGDCKYSTNFQLQPVFQSSLGVRD</sequence>
<comment type="caution">
    <text evidence="1">The sequence shown here is derived from an EMBL/GenBank/DDBJ whole genome shotgun (WGS) entry which is preliminary data.</text>
</comment>
<gene>
    <name evidence="1" type="ORF">ElyMa_002152900</name>
</gene>
<dbReference type="Proteomes" id="UP000762676">
    <property type="component" value="Unassembled WGS sequence"/>
</dbReference>
<organism evidence="1 2">
    <name type="scientific">Elysia marginata</name>
    <dbReference type="NCBI Taxonomy" id="1093978"/>
    <lineage>
        <taxon>Eukaryota</taxon>
        <taxon>Metazoa</taxon>
        <taxon>Spiralia</taxon>
        <taxon>Lophotrochozoa</taxon>
        <taxon>Mollusca</taxon>
        <taxon>Gastropoda</taxon>
        <taxon>Heterobranchia</taxon>
        <taxon>Euthyneura</taxon>
        <taxon>Panpulmonata</taxon>
        <taxon>Sacoglossa</taxon>
        <taxon>Placobranchoidea</taxon>
        <taxon>Plakobranchidae</taxon>
        <taxon>Elysia</taxon>
    </lineage>
</organism>
<dbReference type="EMBL" id="BMAT01004472">
    <property type="protein sequence ID" value="GFR74048.1"/>
    <property type="molecule type" value="Genomic_DNA"/>
</dbReference>
<proteinExistence type="predicted"/>
<name>A0AAV4FKW2_9GAST</name>
<evidence type="ECO:0000313" key="1">
    <source>
        <dbReference type="EMBL" id="GFR74048.1"/>
    </source>
</evidence>